<dbReference type="EMBL" id="CP007030">
    <property type="protein sequence ID" value="AHF02239.1"/>
    <property type="molecule type" value="Genomic_DNA"/>
</dbReference>
<protein>
    <submittedName>
        <fullName evidence="1">Uncharacterized protein</fullName>
    </submittedName>
</protein>
<gene>
    <name evidence="1" type="ORF">THIAE_04555</name>
</gene>
<dbReference type="STRING" id="717772.THIAE_04555"/>
<reference evidence="1 2" key="1">
    <citation type="submission" date="2013-12" db="EMBL/GenBank/DDBJ databases">
        <authorList>
            <consortium name="DOE Joint Genome Institute"/>
            <person name="Kappler U."/>
            <person name="Huntemann M."/>
            <person name="Han J."/>
            <person name="Chen A."/>
            <person name="Kyrpides N."/>
            <person name="Mavromatis K."/>
            <person name="Markowitz V."/>
            <person name="Palaniappan K."/>
            <person name="Ivanova N."/>
            <person name="Schaumberg A."/>
            <person name="Pati A."/>
            <person name="Liolios K."/>
            <person name="Nordberg H.P."/>
            <person name="Cantor M.N."/>
            <person name="Hua S.X."/>
            <person name="Woyke T."/>
        </authorList>
    </citation>
    <scope>NUCLEOTIDE SEQUENCE [LARGE SCALE GENOMIC DNA]</scope>
    <source>
        <strain evidence="2">AL2</strain>
    </source>
</reference>
<dbReference type="KEGG" id="tao:THIAE_04555"/>
<organism evidence="1 2">
    <name type="scientific">Thiomicrospira aerophila AL3</name>
    <dbReference type="NCBI Taxonomy" id="717772"/>
    <lineage>
        <taxon>Bacteria</taxon>
        <taxon>Pseudomonadati</taxon>
        <taxon>Pseudomonadota</taxon>
        <taxon>Gammaproteobacteria</taxon>
        <taxon>Thiotrichales</taxon>
        <taxon>Piscirickettsiaceae</taxon>
        <taxon>Thiomicrospira</taxon>
    </lineage>
</organism>
<dbReference type="Proteomes" id="UP000005380">
    <property type="component" value="Chromosome"/>
</dbReference>
<name>W0DZ37_9GAMM</name>
<dbReference type="InParanoid" id="W0DZ37"/>
<dbReference type="HOGENOM" id="CLU_3141734_0_0_6"/>
<accession>W0DZ37</accession>
<evidence type="ECO:0000313" key="2">
    <source>
        <dbReference type="Proteomes" id="UP000005380"/>
    </source>
</evidence>
<keyword evidence="2" id="KW-1185">Reference proteome</keyword>
<sequence length="49" mass="5589">MGQVQKIFARALKTFVCLKSENIAKFAFTTHNNEQLCPSVTRFDSSFFS</sequence>
<dbReference type="AlphaFoldDB" id="W0DZ37"/>
<evidence type="ECO:0000313" key="1">
    <source>
        <dbReference type="EMBL" id="AHF02239.1"/>
    </source>
</evidence>
<proteinExistence type="predicted"/>